<dbReference type="InterPro" id="IPR036236">
    <property type="entry name" value="Znf_C2H2_sf"/>
</dbReference>
<protein>
    <recommendedName>
        <fullName evidence="15">C2H2-type domain-containing protein</fullName>
    </recommendedName>
</protein>
<evidence type="ECO:0000256" key="8">
    <source>
        <dbReference type="ARBA" id="ARBA00023125"/>
    </source>
</evidence>
<feature type="domain" description="C2H2-type" evidence="15">
    <location>
        <begin position="1475"/>
        <end position="1502"/>
    </location>
</feature>
<evidence type="ECO:0000256" key="11">
    <source>
        <dbReference type="ARBA" id="ARBA00037948"/>
    </source>
</evidence>
<evidence type="ECO:0000256" key="5">
    <source>
        <dbReference type="ARBA" id="ARBA00022771"/>
    </source>
</evidence>
<gene>
    <name evidence="16" type="ORF">TCEB3V08_LOCUS5053</name>
</gene>
<dbReference type="GO" id="GO:0000978">
    <property type="term" value="F:RNA polymerase II cis-regulatory region sequence-specific DNA binding"/>
    <property type="evidence" value="ECO:0007669"/>
    <property type="project" value="TreeGrafter"/>
</dbReference>
<feature type="domain" description="C2H2-type" evidence="15">
    <location>
        <begin position="163"/>
        <end position="190"/>
    </location>
</feature>
<evidence type="ECO:0000256" key="14">
    <source>
        <dbReference type="SAM" id="MobiDB-lite"/>
    </source>
</evidence>
<name>A0A7R9CQN2_TIMCR</name>
<dbReference type="FunFam" id="3.30.160.60:FF:002343">
    <property type="entry name" value="Zinc finger protein 33A"/>
    <property type="match status" value="1"/>
</dbReference>
<keyword evidence="3" id="KW-0479">Metal-binding</keyword>
<feature type="domain" description="C2H2-type" evidence="15">
    <location>
        <begin position="1587"/>
        <end position="1614"/>
    </location>
</feature>
<evidence type="ECO:0000256" key="9">
    <source>
        <dbReference type="ARBA" id="ARBA00023163"/>
    </source>
</evidence>
<feature type="compositionally biased region" description="Basic and acidic residues" evidence="14">
    <location>
        <begin position="392"/>
        <end position="403"/>
    </location>
</feature>
<accession>A0A7R9CQN2</accession>
<dbReference type="FunFam" id="3.30.160.60:FF:000620">
    <property type="entry name" value="Zinc finger protein 263"/>
    <property type="match status" value="1"/>
</dbReference>
<feature type="domain" description="C2H2-type" evidence="15">
    <location>
        <begin position="1559"/>
        <end position="1586"/>
    </location>
</feature>
<feature type="domain" description="C2H2-type" evidence="15">
    <location>
        <begin position="1531"/>
        <end position="1558"/>
    </location>
</feature>
<keyword evidence="9" id="KW-0804">Transcription</keyword>
<keyword evidence="13" id="KW-0175">Coiled coil</keyword>
<feature type="domain" description="C2H2-type" evidence="15">
    <location>
        <begin position="1645"/>
        <end position="1668"/>
    </location>
</feature>
<comment type="similarity">
    <text evidence="2">Belongs to the krueppel C2H2-type zinc-finger protein family.</text>
</comment>
<evidence type="ECO:0000256" key="10">
    <source>
        <dbReference type="ARBA" id="ARBA00023242"/>
    </source>
</evidence>
<evidence type="ECO:0000256" key="2">
    <source>
        <dbReference type="ARBA" id="ARBA00006991"/>
    </source>
</evidence>
<keyword evidence="8" id="KW-0238">DNA-binding</keyword>
<dbReference type="PANTHER" id="PTHR24388:SF54">
    <property type="entry name" value="PROTEIN ESCARGOT"/>
    <property type="match status" value="1"/>
</dbReference>
<dbReference type="FunFam" id="3.30.160.60:FF:000188">
    <property type="entry name" value="Zinc finger protein 787"/>
    <property type="match status" value="1"/>
</dbReference>
<evidence type="ECO:0000313" key="16">
    <source>
        <dbReference type="EMBL" id="CAD7399497.1"/>
    </source>
</evidence>
<feature type="coiled-coil region" evidence="13">
    <location>
        <begin position="841"/>
        <end position="868"/>
    </location>
</feature>
<dbReference type="EMBL" id="OC317874">
    <property type="protein sequence ID" value="CAD7399497.1"/>
    <property type="molecule type" value="Genomic_DNA"/>
</dbReference>
<evidence type="ECO:0000256" key="12">
    <source>
        <dbReference type="PROSITE-ProRule" id="PRU00042"/>
    </source>
</evidence>
<dbReference type="Gene3D" id="3.30.160.60">
    <property type="entry name" value="Classic Zinc Finger"/>
    <property type="match status" value="13"/>
</dbReference>
<dbReference type="SUPFAM" id="SSF57667">
    <property type="entry name" value="beta-beta-alpha zinc fingers"/>
    <property type="match status" value="9"/>
</dbReference>
<evidence type="ECO:0000256" key="4">
    <source>
        <dbReference type="ARBA" id="ARBA00022737"/>
    </source>
</evidence>
<keyword evidence="5 12" id="KW-0863">Zinc-finger</keyword>
<comment type="subcellular location">
    <subcellularLocation>
        <location evidence="1">Nucleus</location>
    </subcellularLocation>
</comment>
<feature type="compositionally biased region" description="Basic and acidic residues" evidence="14">
    <location>
        <begin position="604"/>
        <end position="624"/>
    </location>
</feature>
<feature type="region of interest" description="Disordered" evidence="14">
    <location>
        <begin position="377"/>
        <end position="405"/>
    </location>
</feature>
<feature type="compositionally biased region" description="Acidic residues" evidence="14">
    <location>
        <begin position="672"/>
        <end position="681"/>
    </location>
</feature>
<feature type="domain" description="C2H2-type" evidence="15">
    <location>
        <begin position="1161"/>
        <end position="1188"/>
    </location>
</feature>
<keyword evidence="10" id="KW-0539">Nucleus</keyword>
<dbReference type="SMART" id="SM00355">
    <property type="entry name" value="ZnF_C2H2"/>
    <property type="match status" value="19"/>
</dbReference>
<evidence type="ECO:0000256" key="6">
    <source>
        <dbReference type="ARBA" id="ARBA00022833"/>
    </source>
</evidence>
<dbReference type="GO" id="GO:0008270">
    <property type="term" value="F:zinc ion binding"/>
    <property type="evidence" value="ECO:0007669"/>
    <property type="project" value="UniProtKB-KW"/>
</dbReference>
<dbReference type="FunFam" id="3.30.160.60:FF:000100">
    <property type="entry name" value="Zinc finger 45-like"/>
    <property type="match status" value="1"/>
</dbReference>
<feature type="region of interest" description="Disordered" evidence="14">
    <location>
        <begin position="604"/>
        <end position="706"/>
    </location>
</feature>
<keyword evidence="7" id="KW-0805">Transcription regulation</keyword>
<keyword evidence="4" id="KW-0677">Repeat</keyword>
<feature type="domain" description="C2H2-type" evidence="15">
    <location>
        <begin position="1401"/>
        <end position="1428"/>
    </location>
</feature>
<evidence type="ECO:0000256" key="3">
    <source>
        <dbReference type="ARBA" id="ARBA00022723"/>
    </source>
</evidence>
<proteinExistence type="inferred from homology"/>
<feature type="region of interest" description="Disordered" evidence="14">
    <location>
        <begin position="494"/>
        <end position="515"/>
    </location>
</feature>
<evidence type="ECO:0000256" key="13">
    <source>
        <dbReference type="SAM" id="Coils"/>
    </source>
</evidence>
<reference evidence="16" key="1">
    <citation type="submission" date="2020-11" db="EMBL/GenBank/DDBJ databases">
        <authorList>
            <person name="Tran Van P."/>
        </authorList>
    </citation>
    <scope>NUCLEOTIDE SEQUENCE</scope>
</reference>
<dbReference type="PANTHER" id="PTHR24388">
    <property type="entry name" value="ZINC FINGER PROTEIN"/>
    <property type="match status" value="1"/>
</dbReference>
<feature type="domain" description="C2H2-type" evidence="15">
    <location>
        <begin position="1214"/>
        <end position="1238"/>
    </location>
</feature>
<keyword evidence="6" id="KW-0862">Zinc</keyword>
<dbReference type="PROSITE" id="PS50157">
    <property type="entry name" value="ZINC_FINGER_C2H2_2"/>
    <property type="match status" value="16"/>
</dbReference>
<feature type="domain" description="C2H2-type" evidence="15">
    <location>
        <begin position="1673"/>
        <end position="1700"/>
    </location>
</feature>
<dbReference type="GO" id="GO:0000981">
    <property type="term" value="F:DNA-binding transcription factor activity, RNA polymerase II-specific"/>
    <property type="evidence" value="ECO:0007669"/>
    <property type="project" value="TreeGrafter"/>
</dbReference>
<evidence type="ECO:0000256" key="1">
    <source>
        <dbReference type="ARBA" id="ARBA00004123"/>
    </source>
</evidence>
<feature type="domain" description="C2H2-type" evidence="15">
    <location>
        <begin position="1503"/>
        <end position="1530"/>
    </location>
</feature>
<dbReference type="GO" id="GO:0048598">
    <property type="term" value="P:embryonic morphogenesis"/>
    <property type="evidence" value="ECO:0007669"/>
    <property type="project" value="UniProtKB-ARBA"/>
</dbReference>
<feature type="compositionally biased region" description="Acidic residues" evidence="14">
    <location>
        <begin position="642"/>
        <end position="656"/>
    </location>
</feature>
<feature type="compositionally biased region" description="Acidic residues" evidence="14">
    <location>
        <begin position="692"/>
        <end position="706"/>
    </location>
</feature>
<dbReference type="InterPro" id="IPR050527">
    <property type="entry name" value="Snail/Krueppel_Znf"/>
</dbReference>
<dbReference type="PROSITE" id="PS00028">
    <property type="entry name" value="ZINC_FINGER_C2H2_1"/>
    <property type="match status" value="15"/>
</dbReference>
<dbReference type="Pfam" id="PF00096">
    <property type="entry name" value="zf-C2H2"/>
    <property type="match status" value="10"/>
</dbReference>
<sequence>MLRVCGISVRQRSGNDTDLVFEELSGKLSTPQEDLCTSTAPFLVDQYKWVRVASSPFLNCKTWVSIPPFIKICLLVELFCYDFVEYCFLYSCGWLVHAVPRYVGETPKCPVVVPKSIPVKCHKGWLISQLSCCQKCPELDCQRHMSSDYNLRKHYNNVHSKLFSCTYCNNTFSKRRQLSAHIFTHTGVPPFRCDRCDIGCASEYELKRHQRGHKTHTCTVTGCNLTFDLWTQLRKHAKLEHPLQFACLKCNKVFKTKHNLKLHIEIHEDPDKREVLTCPYDNCSRPNMGIKRKEGEVVKVEKVLPRKSTRAAVLVARDIEPTTVWSFVNIECSRVQTSVKTATPSLPLNLQNSLLKHGVCIREHPLKITQKLQDHMKLHNPYGPLPRRRNQQTKERKKRIDAGKHKHSAAVKLSGIVVPYEVEKQFLHGEDVNITVMSDAIKVSSLEKQEVPDSLSSLQKSDNLLKKRKYPFETDSLVCKRRLVNSEKVPYEKTHANLSSEKDKTHEESDGNAKIGEELDGYIEINESERDIDTRQESDMNAKITKDLESDIEIIQSEINTDLHQGSDMHAKIVKESQQAIEIKESERCIDLVKEAREYREIDESEKDFNTYHESDANSEMSEKSEEDNDTNESERDNDAHEESDEYIDVVGVEEEMVIKVNNTDKEYKAEEDSDEDSEIDIESKENSEINIDSEDDSELEEDSEENEIAEEYITFNGIEKTECNIKSGNSPKYNLIGDKMIESNKEHKMEIDVDLSDLNVEEIEGKEIIGEPQNKHMINIDAALLTGDIEVNEGLNENIEICEELEDVNEIKVESNENVEICEKDFEINEESDEYIDVGIEDEVNIIVEATEKDNKLEEESDDITEEEGSDYDAIEEDDDIIEEEYGKHRTDEDKPGKMMEDGIQSTNVKKMEDISPTNLKNFIATMLRVMDNLFPLINERISENYEMETDENRTEETVKEVVLRISLSPKFRYNETYCRTGDWVISIGFLQEADITSLANDRDGMPEEIKSHIISADENKTSIQVKTASLSCDNVPLKDYTPVLACNETILESLVNLKLLSSRKETEDENINVEVFCGDSDDEDVWKCCDCGNHFVTHKKEKPFKCLTCGVSFMLNASLIRHSTIHNGQSYKCTDCGKLVRSKSALKRHIETHMPEKVFKCALCDLQFRTKENLLRHNSIHTNYRPFECADCGRRKTHLKKHSMLHDVERPCKCVDCGLSFNRQSLLRRHITMYHSDGHFLTEQTLMNLLKLTIILFLKEEANYNKLSISLVDLQTSVGSCVKQRLILRLKNKSDLNEVCKYYPVSKHTNCNLANKIQDISDQASYTVKEGIHRTQMQINSSSSELMSDNWVTKEVEGKHTNPCIVATKKLKAKGFPNKKKHANEKCENIQCSASSSILKCPTCCKVFKYKASLKKHVSMHSFNEFQDECEKDQNIVFKDFVVNNSIDRGSSGRKSMPMKSRHTLGVITLNEHKCLICGRCFKAKNVLQYHIQTHTEGRIYMCNECGKSFNVKSIWQSHIQTHTGGRIYTCNECGKIFNAKKVLEIHFQTHTGDRPYKCDKCEKTFGFKSHLKRHMLIHNRQKPYKCAECGYQFRVKWNLKVHMANHIGQKEKVWNCPECDESFESFTCLTSHKALNKVKEPHKCVKCGHFFKSIEALLDHQSHVHVLRSFHCSICDKSFKIKYHLNRHLLLHSKKKLLS</sequence>
<feature type="domain" description="C2H2-type" evidence="15">
    <location>
        <begin position="1617"/>
        <end position="1644"/>
    </location>
</feature>
<comment type="similarity">
    <text evidence="11">Belongs to the snail C2H2-type zinc-finger protein family.</text>
</comment>
<feature type="domain" description="C2H2-type" evidence="15">
    <location>
        <begin position="1133"/>
        <end position="1160"/>
    </location>
</feature>
<dbReference type="GO" id="GO:0005634">
    <property type="term" value="C:nucleus"/>
    <property type="evidence" value="ECO:0007669"/>
    <property type="project" value="UniProtKB-SubCell"/>
</dbReference>
<dbReference type="FunFam" id="3.30.160.60:FF:000624">
    <property type="entry name" value="zinc finger protein 697"/>
    <property type="match status" value="1"/>
</dbReference>
<dbReference type="InterPro" id="IPR013087">
    <property type="entry name" value="Znf_C2H2_type"/>
</dbReference>
<feature type="domain" description="C2H2-type" evidence="15">
    <location>
        <begin position="191"/>
        <end position="217"/>
    </location>
</feature>
<organism evidence="16">
    <name type="scientific">Timema cristinae</name>
    <name type="common">Walking stick</name>
    <dbReference type="NCBI Taxonomy" id="61476"/>
    <lineage>
        <taxon>Eukaryota</taxon>
        <taxon>Metazoa</taxon>
        <taxon>Ecdysozoa</taxon>
        <taxon>Arthropoda</taxon>
        <taxon>Hexapoda</taxon>
        <taxon>Insecta</taxon>
        <taxon>Pterygota</taxon>
        <taxon>Neoptera</taxon>
        <taxon>Polyneoptera</taxon>
        <taxon>Phasmatodea</taxon>
        <taxon>Timematodea</taxon>
        <taxon>Timematoidea</taxon>
        <taxon>Timematidae</taxon>
        <taxon>Timema</taxon>
    </lineage>
</organism>
<evidence type="ECO:0000259" key="15">
    <source>
        <dbReference type="PROSITE" id="PS50157"/>
    </source>
</evidence>
<feature type="domain" description="C2H2-type" evidence="15">
    <location>
        <begin position="245"/>
        <end position="272"/>
    </location>
</feature>
<feature type="domain" description="C2H2-type" evidence="15">
    <location>
        <begin position="1106"/>
        <end position="1133"/>
    </location>
</feature>
<evidence type="ECO:0000256" key="7">
    <source>
        <dbReference type="ARBA" id="ARBA00023015"/>
    </source>
</evidence>